<dbReference type="InParanoid" id="A0A554NFE3"/>
<dbReference type="Pfam" id="PF07993">
    <property type="entry name" value="NAD_binding_4"/>
    <property type="match status" value="1"/>
</dbReference>
<dbReference type="AlphaFoldDB" id="A0A554NFE3"/>
<protein>
    <submittedName>
        <fullName evidence="2">Male sterility domain-containing protein</fullName>
    </submittedName>
</protein>
<evidence type="ECO:0000313" key="2">
    <source>
        <dbReference type="EMBL" id="TSD16106.1"/>
    </source>
</evidence>
<dbReference type="GO" id="GO:0035336">
    <property type="term" value="P:long-chain fatty-acyl-CoA metabolic process"/>
    <property type="evidence" value="ECO:0007669"/>
    <property type="project" value="TreeGrafter"/>
</dbReference>
<gene>
    <name evidence="2" type="ORF">DP107_02730</name>
</gene>
<dbReference type="EMBL" id="QMDX01000001">
    <property type="protein sequence ID" value="TSD16106.1"/>
    <property type="molecule type" value="Genomic_DNA"/>
</dbReference>
<dbReference type="SUPFAM" id="SSF51735">
    <property type="entry name" value="NAD(P)-binding Rossmann-fold domains"/>
    <property type="match status" value="1"/>
</dbReference>
<reference evidence="2 3" key="1">
    <citation type="submission" date="2018-06" db="EMBL/GenBank/DDBJ databases">
        <title>Natronomonas sp. F16-60 a new haloarchaeon isolated from a solar saltern of Isla Cristina, Huelva, Spain.</title>
        <authorList>
            <person name="Duran-Viseras A."/>
            <person name="Sanchez-Porro C."/>
            <person name="Ventosa A."/>
        </authorList>
    </citation>
    <scope>NUCLEOTIDE SEQUENCE [LARGE SCALE GENOMIC DNA]</scope>
    <source>
        <strain evidence="2 3">F16-60</strain>
    </source>
</reference>
<organism evidence="2 3">
    <name type="scientific">Haloglomus irregulare</name>
    <dbReference type="NCBI Taxonomy" id="2234134"/>
    <lineage>
        <taxon>Archaea</taxon>
        <taxon>Methanobacteriati</taxon>
        <taxon>Methanobacteriota</taxon>
        <taxon>Stenosarchaea group</taxon>
        <taxon>Halobacteria</taxon>
        <taxon>Halobacteriales</taxon>
        <taxon>Natronomonadaceae</taxon>
        <taxon>Haloglomus</taxon>
    </lineage>
</organism>
<dbReference type="OrthoDB" id="326123at2157"/>
<keyword evidence="3" id="KW-1185">Reference proteome</keyword>
<proteinExistence type="predicted"/>
<dbReference type="Proteomes" id="UP000319894">
    <property type="component" value="Unassembled WGS sequence"/>
</dbReference>
<dbReference type="PANTHER" id="PTHR11011:SF45">
    <property type="entry name" value="FATTY ACYL-COA REDUCTASE CG8306-RELATED"/>
    <property type="match status" value="1"/>
</dbReference>
<dbReference type="InterPro" id="IPR036291">
    <property type="entry name" value="NAD(P)-bd_dom_sf"/>
</dbReference>
<evidence type="ECO:0000259" key="1">
    <source>
        <dbReference type="Pfam" id="PF07993"/>
    </source>
</evidence>
<sequence>MTNVFLTGFPGFLGSALVERLLERHDEGTVTCLVQPKYRSKAEQRVDGIDAAVDADATQRVAFAEGDITDRHLAVDDYDGLADGTDQVYHLAAIYDLTVDRAPAKAVNIDGTRHMVEFAAAADADRLHYVSTVVVAGDYEGRFTEEMLQEGQSFHNYYESTKHMAEVAVRERMDEVPTTIYRPGVAVGDSETGETQKYDGMYAFVEGLVDQGDNAVIPAPRGASEGEFNVVPRDYIVDAIGYLSGIEESEGRTYHLADPDPLTTTELVRALGEAADKDRTVIVPYPKGILKGLLESLKPESELLRSGGLEYQTWPASFDCSNAVEDLAGSGIECPGVADYAGTLVEFYREHPDIGTEGMN</sequence>
<dbReference type="Gene3D" id="3.40.50.720">
    <property type="entry name" value="NAD(P)-binding Rossmann-like Domain"/>
    <property type="match status" value="1"/>
</dbReference>
<comment type="caution">
    <text evidence="2">The sequence shown here is derived from an EMBL/GenBank/DDBJ whole genome shotgun (WGS) entry which is preliminary data.</text>
</comment>
<dbReference type="InterPro" id="IPR013120">
    <property type="entry name" value="FAR_NAD-bd"/>
</dbReference>
<dbReference type="RefSeq" id="WP_144260588.1">
    <property type="nucleotide sequence ID" value="NZ_QMDX01000001.1"/>
</dbReference>
<dbReference type="CDD" id="cd05263">
    <property type="entry name" value="MupV_like_SDR_e"/>
    <property type="match status" value="1"/>
</dbReference>
<dbReference type="GO" id="GO:0080019">
    <property type="term" value="F:alcohol-forming very long-chain fatty acyl-CoA reductase activity"/>
    <property type="evidence" value="ECO:0007669"/>
    <property type="project" value="InterPro"/>
</dbReference>
<name>A0A554NFE3_9EURY</name>
<dbReference type="InterPro" id="IPR026055">
    <property type="entry name" value="FAR"/>
</dbReference>
<accession>A0A554NFE3</accession>
<evidence type="ECO:0000313" key="3">
    <source>
        <dbReference type="Proteomes" id="UP000319894"/>
    </source>
</evidence>
<feature type="domain" description="Thioester reductase (TE)" evidence="1">
    <location>
        <begin position="6"/>
        <end position="240"/>
    </location>
</feature>
<dbReference type="PANTHER" id="PTHR11011">
    <property type="entry name" value="MALE STERILITY PROTEIN 2-RELATED"/>
    <property type="match status" value="1"/>
</dbReference>